<feature type="non-terminal residue" evidence="3">
    <location>
        <position position="261"/>
    </location>
</feature>
<gene>
    <name evidence="3" type="ORF">NEMVEDRAFT_v1g203948</name>
</gene>
<dbReference type="PANTHER" id="PTHR48081:SF33">
    <property type="entry name" value="KYNURENINE FORMAMIDASE"/>
    <property type="match status" value="1"/>
</dbReference>
<dbReference type="HOGENOM" id="CLU_012494_4_7_1"/>
<dbReference type="Pfam" id="PF07859">
    <property type="entry name" value="Abhydrolase_3"/>
    <property type="match status" value="1"/>
</dbReference>
<dbReference type="InterPro" id="IPR013094">
    <property type="entry name" value="AB_hydrolase_3"/>
</dbReference>
<evidence type="ECO:0000259" key="2">
    <source>
        <dbReference type="Pfam" id="PF07859"/>
    </source>
</evidence>
<dbReference type="GO" id="GO:0016787">
    <property type="term" value="F:hydrolase activity"/>
    <property type="evidence" value="ECO:0007669"/>
    <property type="project" value="UniProtKB-KW"/>
</dbReference>
<protein>
    <recommendedName>
        <fullName evidence="2">Alpha/beta hydrolase fold-3 domain-containing protein</fullName>
    </recommendedName>
</protein>
<dbReference type="InterPro" id="IPR050300">
    <property type="entry name" value="GDXG_lipolytic_enzyme"/>
</dbReference>
<keyword evidence="1" id="KW-0378">Hydrolase</keyword>
<dbReference type="Gene3D" id="3.40.50.1820">
    <property type="entry name" value="alpha/beta hydrolase"/>
    <property type="match status" value="1"/>
</dbReference>
<dbReference type="STRING" id="45351.A7RYC1"/>
<dbReference type="AlphaFoldDB" id="A7RYC1"/>
<evidence type="ECO:0000256" key="1">
    <source>
        <dbReference type="ARBA" id="ARBA00022801"/>
    </source>
</evidence>
<dbReference type="EMBL" id="DS469553">
    <property type="protein sequence ID" value="EDO43496.1"/>
    <property type="molecule type" value="Genomic_DNA"/>
</dbReference>
<feature type="domain" description="Alpha/beta hydrolase fold-3" evidence="2">
    <location>
        <begin position="75"/>
        <end position="160"/>
    </location>
</feature>
<sequence>DIEYQYAPSNYINLSEGVTPEEALDAYIQEWHKISKRAREELDVELNVPYAPTSDRTRIDFYRSKSEQLSENLSAGAVSAVIDYDLLPTVTLDEIVAQTKEALQFIAKKFPNSRLYLGGHSAGAHLVAMMMTIHDWANPKFLDRIKGVCLMAGIYDLQPLLPIRVLHDRNITRTIAIRNSPDVILRTHPPSFRCPVKLIIGEHEPPSFHKQTRDFMQVLDSQHVSTCFHEVSGMDHFSAVSAYADQTSLVFKEIQRMILEK</sequence>
<evidence type="ECO:0000313" key="4">
    <source>
        <dbReference type="Proteomes" id="UP000001593"/>
    </source>
</evidence>
<evidence type="ECO:0000313" key="3">
    <source>
        <dbReference type="EMBL" id="EDO43496.1"/>
    </source>
</evidence>
<dbReference type="SUPFAM" id="SSF53474">
    <property type="entry name" value="alpha/beta-Hydrolases"/>
    <property type="match status" value="1"/>
</dbReference>
<dbReference type="Proteomes" id="UP000001593">
    <property type="component" value="Unassembled WGS sequence"/>
</dbReference>
<dbReference type="OMA" id="VREIHIM"/>
<dbReference type="PANTHER" id="PTHR48081">
    <property type="entry name" value="AB HYDROLASE SUPERFAMILY PROTEIN C4A8.06C"/>
    <property type="match status" value="1"/>
</dbReference>
<dbReference type="InterPro" id="IPR029058">
    <property type="entry name" value="AB_hydrolase_fold"/>
</dbReference>
<dbReference type="eggNOG" id="KOG4627">
    <property type="taxonomic scope" value="Eukaryota"/>
</dbReference>
<organism evidence="3 4">
    <name type="scientific">Nematostella vectensis</name>
    <name type="common">Starlet sea anemone</name>
    <dbReference type="NCBI Taxonomy" id="45351"/>
    <lineage>
        <taxon>Eukaryota</taxon>
        <taxon>Metazoa</taxon>
        <taxon>Cnidaria</taxon>
        <taxon>Anthozoa</taxon>
        <taxon>Hexacorallia</taxon>
        <taxon>Actiniaria</taxon>
        <taxon>Edwardsiidae</taxon>
        <taxon>Nematostella</taxon>
    </lineage>
</organism>
<keyword evidence="4" id="KW-1185">Reference proteome</keyword>
<reference evidence="3 4" key="1">
    <citation type="journal article" date="2007" name="Science">
        <title>Sea anemone genome reveals ancestral eumetazoan gene repertoire and genomic organization.</title>
        <authorList>
            <person name="Putnam N.H."/>
            <person name="Srivastava M."/>
            <person name="Hellsten U."/>
            <person name="Dirks B."/>
            <person name="Chapman J."/>
            <person name="Salamov A."/>
            <person name="Terry A."/>
            <person name="Shapiro H."/>
            <person name="Lindquist E."/>
            <person name="Kapitonov V.V."/>
            <person name="Jurka J."/>
            <person name="Genikhovich G."/>
            <person name="Grigoriev I.V."/>
            <person name="Lucas S.M."/>
            <person name="Steele R.E."/>
            <person name="Finnerty J.R."/>
            <person name="Technau U."/>
            <person name="Martindale M.Q."/>
            <person name="Rokhsar D.S."/>
        </authorList>
    </citation>
    <scope>NUCLEOTIDE SEQUENCE [LARGE SCALE GENOMIC DNA]</scope>
    <source>
        <strain evidence="4">CH2 X CH6</strain>
    </source>
</reference>
<proteinExistence type="predicted"/>
<name>A7RYC1_NEMVE</name>
<dbReference type="InParanoid" id="A7RYC1"/>
<dbReference type="PhylomeDB" id="A7RYC1"/>
<accession>A7RYC1</accession>